<proteinExistence type="predicted"/>
<keyword evidence="2" id="KW-0862">Zinc</keyword>
<organism evidence="7 8">
    <name type="scientific">Octopus sinensis</name>
    <name type="common">East Asian common octopus</name>
    <dbReference type="NCBI Taxonomy" id="2607531"/>
    <lineage>
        <taxon>Eukaryota</taxon>
        <taxon>Metazoa</taxon>
        <taxon>Spiralia</taxon>
        <taxon>Lophotrochozoa</taxon>
        <taxon>Mollusca</taxon>
        <taxon>Cephalopoda</taxon>
        <taxon>Coleoidea</taxon>
        <taxon>Octopodiformes</taxon>
        <taxon>Octopoda</taxon>
        <taxon>Incirrata</taxon>
        <taxon>Octopodidae</taxon>
        <taxon>Octopus</taxon>
    </lineage>
</organism>
<dbReference type="InterPro" id="IPR002110">
    <property type="entry name" value="Ankyrin_rpt"/>
</dbReference>
<dbReference type="Proteomes" id="UP000515154">
    <property type="component" value="Linkage group LG27"/>
</dbReference>
<keyword evidence="1 4" id="KW-0863">Zinc-finger</keyword>
<dbReference type="CDD" id="cd01670">
    <property type="entry name" value="Death"/>
    <property type="match status" value="1"/>
</dbReference>
<dbReference type="PANTHER" id="PTHR24202:SF4">
    <property type="entry name" value="E3 UBIQUITIN-PROTEIN LIGASE MIB2-RELATED"/>
    <property type="match status" value="1"/>
</dbReference>
<dbReference type="PROSITE" id="PS50017">
    <property type="entry name" value="DEATH_DOMAIN"/>
    <property type="match status" value="1"/>
</dbReference>
<dbReference type="InterPro" id="IPR000488">
    <property type="entry name" value="Death_dom"/>
</dbReference>
<dbReference type="RefSeq" id="XP_036370272.1">
    <property type="nucleotide sequence ID" value="XM_036514379.1"/>
</dbReference>
<dbReference type="InterPro" id="IPR013083">
    <property type="entry name" value="Znf_RING/FYVE/PHD"/>
</dbReference>
<accession>A0A7E6FTV2</accession>
<evidence type="ECO:0000259" key="6">
    <source>
        <dbReference type="PROSITE" id="PS50089"/>
    </source>
</evidence>
<keyword evidence="3" id="KW-0040">ANK repeat</keyword>
<dbReference type="GO" id="GO:0016567">
    <property type="term" value="P:protein ubiquitination"/>
    <property type="evidence" value="ECO:0007669"/>
    <property type="project" value="TreeGrafter"/>
</dbReference>
<evidence type="ECO:0000256" key="3">
    <source>
        <dbReference type="PROSITE-ProRule" id="PRU00023"/>
    </source>
</evidence>
<name>A0A7E6FTV2_9MOLL</name>
<dbReference type="SUPFAM" id="SSF47986">
    <property type="entry name" value="DEATH domain"/>
    <property type="match status" value="1"/>
</dbReference>
<dbReference type="PROSITE" id="PS50297">
    <property type="entry name" value="ANK_REP_REGION"/>
    <property type="match status" value="1"/>
</dbReference>
<sequence>MLAQDSVKLDIGNHKKITPLLEAVSRAHLRIIRKLIIQGANINAVDNDGNNCLHLSIIKKEMFHSEVEPIPILDECCKELQLDMDRRLSGIVVLSYLASQGASLYHRNKKKKVTPLDCIENQHLKEKLQTFLQSLCWFCQEKKATVTLHPCQHTVICQNCCSQMTFKQCPICRQHILQKSGFVCPKFEEKAVQTVAESVVCPRCREKAVKTVVESFVCPKCEEKAVKTVVESVVCPKCKEKAVKTVVESVECPKCKEKVESFVCPKSEEKGVQTVAESVVCPKSEEKAVKTVAESVDSVMVEEIHLHRVSQKLAGKWMELGRELGIRQNDLEIIRHDYPQSVREQGFQMLFKWHQSTDPEKRTLRILKAALKETECYDALKCLSSEFN</sequence>
<dbReference type="PANTHER" id="PTHR24202">
    <property type="entry name" value="E3 UBIQUITIN-PROTEIN LIGASE MIB2"/>
    <property type="match status" value="1"/>
</dbReference>
<evidence type="ECO:0000256" key="4">
    <source>
        <dbReference type="PROSITE-ProRule" id="PRU00175"/>
    </source>
</evidence>
<dbReference type="PROSITE" id="PS50089">
    <property type="entry name" value="ZF_RING_2"/>
    <property type="match status" value="1"/>
</dbReference>
<protein>
    <submittedName>
        <fullName evidence="8 9">Uncharacterized protein LOC115225502 isoform X1</fullName>
    </submittedName>
</protein>
<dbReference type="Pfam" id="PF00023">
    <property type="entry name" value="Ank"/>
    <property type="match status" value="1"/>
</dbReference>
<evidence type="ECO:0000259" key="5">
    <source>
        <dbReference type="PROSITE" id="PS50017"/>
    </source>
</evidence>
<dbReference type="GO" id="GO:0007165">
    <property type="term" value="P:signal transduction"/>
    <property type="evidence" value="ECO:0007669"/>
    <property type="project" value="InterPro"/>
</dbReference>
<dbReference type="AlphaFoldDB" id="A0A7E6FTV2"/>
<evidence type="ECO:0000256" key="2">
    <source>
        <dbReference type="ARBA" id="ARBA00022833"/>
    </source>
</evidence>
<reference evidence="8 9" key="1">
    <citation type="submission" date="2025-08" db="UniProtKB">
        <authorList>
            <consortium name="RefSeq"/>
        </authorList>
    </citation>
    <scope>IDENTIFICATION</scope>
</reference>
<dbReference type="GO" id="GO:0005737">
    <property type="term" value="C:cytoplasm"/>
    <property type="evidence" value="ECO:0007669"/>
    <property type="project" value="TreeGrafter"/>
</dbReference>
<dbReference type="Gene3D" id="1.10.533.10">
    <property type="entry name" value="Death Domain, Fas"/>
    <property type="match status" value="1"/>
</dbReference>
<dbReference type="SMART" id="SM00005">
    <property type="entry name" value="DEATH"/>
    <property type="match status" value="1"/>
</dbReference>
<dbReference type="Gene3D" id="3.30.40.10">
    <property type="entry name" value="Zinc/RING finger domain, C3HC4 (zinc finger)"/>
    <property type="match status" value="1"/>
</dbReference>
<dbReference type="InterPro" id="IPR001841">
    <property type="entry name" value="Znf_RING"/>
</dbReference>
<dbReference type="RefSeq" id="XP_036370273.1">
    <property type="nucleotide sequence ID" value="XM_036514380.1"/>
</dbReference>
<feature type="domain" description="RING-type" evidence="6">
    <location>
        <begin position="136"/>
        <end position="173"/>
    </location>
</feature>
<feature type="repeat" description="ANK" evidence="3">
    <location>
        <begin position="15"/>
        <end position="47"/>
    </location>
</feature>
<dbReference type="GO" id="GO:0008270">
    <property type="term" value="F:zinc ion binding"/>
    <property type="evidence" value="ECO:0007669"/>
    <property type="project" value="UniProtKB-KW"/>
</dbReference>
<evidence type="ECO:0000313" key="7">
    <source>
        <dbReference type="Proteomes" id="UP000515154"/>
    </source>
</evidence>
<dbReference type="SUPFAM" id="SSF48403">
    <property type="entry name" value="Ankyrin repeat"/>
    <property type="match status" value="1"/>
</dbReference>
<dbReference type="InterPro" id="IPR011029">
    <property type="entry name" value="DEATH-like_dom_sf"/>
</dbReference>
<evidence type="ECO:0000313" key="8">
    <source>
        <dbReference type="RefSeq" id="XP_036370272.1"/>
    </source>
</evidence>
<keyword evidence="7" id="KW-1185">Reference proteome</keyword>
<feature type="domain" description="Death" evidence="5">
    <location>
        <begin position="302"/>
        <end position="387"/>
    </location>
</feature>
<evidence type="ECO:0000313" key="9">
    <source>
        <dbReference type="RefSeq" id="XP_036370273.1"/>
    </source>
</evidence>
<dbReference type="Pfam" id="PF00531">
    <property type="entry name" value="Death"/>
    <property type="match status" value="1"/>
</dbReference>
<gene>
    <name evidence="8 9" type="primary">LOC115225502</name>
</gene>
<keyword evidence="1 4" id="KW-0479">Metal-binding</keyword>
<dbReference type="Pfam" id="PF13920">
    <property type="entry name" value="zf-C3HC4_3"/>
    <property type="match status" value="1"/>
</dbReference>
<evidence type="ECO:0000256" key="1">
    <source>
        <dbReference type="ARBA" id="ARBA00022771"/>
    </source>
</evidence>
<dbReference type="InterPro" id="IPR036770">
    <property type="entry name" value="Ankyrin_rpt-contain_sf"/>
</dbReference>
<dbReference type="PROSITE" id="PS50088">
    <property type="entry name" value="ANK_REPEAT"/>
    <property type="match status" value="1"/>
</dbReference>
<dbReference type="Gene3D" id="1.25.40.20">
    <property type="entry name" value="Ankyrin repeat-containing domain"/>
    <property type="match status" value="1"/>
</dbReference>